<reference evidence="2 3" key="1">
    <citation type="journal article" date="2019" name="Commun. Biol.">
        <title>The bagworm genome reveals a unique fibroin gene that provides high tensile strength.</title>
        <authorList>
            <person name="Kono N."/>
            <person name="Nakamura H."/>
            <person name="Ohtoshi R."/>
            <person name="Tomita M."/>
            <person name="Numata K."/>
            <person name="Arakawa K."/>
        </authorList>
    </citation>
    <scope>NUCLEOTIDE SEQUENCE [LARGE SCALE GENOMIC DNA]</scope>
</reference>
<feature type="compositionally biased region" description="Basic and acidic residues" evidence="1">
    <location>
        <begin position="52"/>
        <end position="76"/>
    </location>
</feature>
<feature type="region of interest" description="Disordered" evidence="1">
    <location>
        <begin position="52"/>
        <end position="95"/>
    </location>
</feature>
<evidence type="ECO:0000256" key="1">
    <source>
        <dbReference type="SAM" id="MobiDB-lite"/>
    </source>
</evidence>
<evidence type="ECO:0000313" key="3">
    <source>
        <dbReference type="Proteomes" id="UP000299102"/>
    </source>
</evidence>
<keyword evidence="3" id="KW-1185">Reference proteome</keyword>
<dbReference type="EMBL" id="BGZK01001147">
    <property type="protein sequence ID" value="GBP72498.1"/>
    <property type="molecule type" value="Genomic_DNA"/>
</dbReference>
<proteinExistence type="predicted"/>
<dbReference type="AlphaFoldDB" id="A0A4C1Y9A2"/>
<name>A0A4C1Y9A2_EUMVA</name>
<organism evidence="2 3">
    <name type="scientific">Eumeta variegata</name>
    <name type="common">Bagworm moth</name>
    <name type="synonym">Eumeta japonica</name>
    <dbReference type="NCBI Taxonomy" id="151549"/>
    <lineage>
        <taxon>Eukaryota</taxon>
        <taxon>Metazoa</taxon>
        <taxon>Ecdysozoa</taxon>
        <taxon>Arthropoda</taxon>
        <taxon>Hexapoda</taxon>
        <taxon>Insecta</taxon>
        <taxon>Pterygota</taxon>
        <taxon>Neoptera</taxon>
        <taxon>Endopterygota</taxon>
        <taxon>Lepidoptera</taxon>
        <taxon>Glossata</taxon>
        <taxon>Ditrysia</taxon>
        <taxon>Tineoidea</taxon>
        <taxon>Psychidae</taxon>
        <taxon>Oiketicinae</taxon>
        <taxon>Eumeta</taxon>
    </lineage>
</organism>
<gene>
    <name evidence="2" type="ORF">EVAR_59312_1</name>
</gene>
<sequence>MTSHALGFVRELSARLRPRRRGVHAEPLEGPRAALASRLRVSLHLNYTRPGHKYDTYSRSLERKRVEGEKFDDRKSRPPRVPAPPALDCTRAGRG</sequence>
<comment type="caution">
    <text evidence="2">The sequence shown here is derived from an EMBL/GenBank/DDBJ whole genome shotgun (WGS) entry which is preliminary data.</text>
</comment>
<accession>A0A4C1Y9A2</accession>
<dbReference type="Proteomes" id="UP000299102">
    <property type="component" value="Unassembled WGS sequence"/>
</dbReference>
<evidence type="ECO:0000313" key="2">
    <source>
        <dbReference type="EMBL" id="GBP72498.1"/>
    </source>
</evidence>
<protein>
    <submittedName>
        <fullName evidence="2">Uncharacterized protein</fullName>
    </submittedName>
</protein>